<evidence type="ECO:0000256" key="6">
    <source>
        <dbReference type="ARBA" id="ARBA00023141"/>
    </source>
</evidence>
<comment type="function">
    <text evidence="1 9">The alpha subunit is responsible for the aldol cleavage of indoleglycerol phosphate to indole and glyceraldehyde 3-phosphate.</text>
</comment>
<dbReference type="GO" id="GO:0005829">
    <property type="term" value="C:cytosol"/>
    <property type="evidence" value="ECO:0007669"/>
    <property type="project" value="TreeGrafter"/>
</dbReference>
<evidence type="ECO:0000256" key="9">
    <source>
        <dbReference type="HAMAP-Rule" id="MF_00131"/>
    </source>
</evidence>
<dbReference type="FunFam" id="3.20.20.70:FF:000037">
    <property type="entry name" value="Tryptophan synthase alpha chain"/>
    <property type="match status" value="1"/>
</dbReference>
<dbReference type="SUPFAM" id="SSF51366">
    <property type="entry name" value="Ribulose-phoshate binding barrel"/>
    <property type="match status" value="1"/>
</dbReference>
<dbReference type="RefSeq" id="WP_047241188.1">
    <property type="nucleotide sequence ID" value="NZ_CP011541.1"/>
</dbReference>
<dbReference type="STRING" id="1050174.CEPID_12555"/>
<dbReference type="InterPro" id="IPR002028">
    <property type="entry name" value="Trp_synthase_suA"/>
</dbReference>
<keyword evidence="5 9" id="KW-0822">Tryptophan biosynthesis</keyword>
<comment type="similarity">
    <text evidence="9 10">Belongs to the TrpA family.</text>
</comment>
<dbReference type="KEGG" id="cei:CEPID_12555"/>
<dbReference type="AlphaFoldDB" id="A0A0G3GXS2"/>
<keyword evidence="6 9" id="KW-0057">Aromatic amino acid biosynthesis</keyword>
<dbReference type="Pfam" id="PF00290">
    <property type="entry name" value="Trp_syntA"/>
    <property type="match status" value="1"/>
</dbReference>
<evidence type="ECO:0000256" key="4">
    <source>
        <dbReference type="ARBA" id="ARBA00022605"/>
    </source>
</evidence>
<evidence type="ECO:0000256" key="1">
    <source>
        <dbReference type="ARBA" id="ARBA00003365"/>
    </source>
</evidence>
<protein>
    <recommendedName>
        <fullName evidence="9">Tryptophan synthase alpha chain</fullName>
        <ecNumber evidence="9">4.2.1.20</ecNumber>
    </recommendedName>
</protein>
<dbReference type="NCBIfam" id="TIGR00262">
    <property type="entry name" value="trpA"/>
    <property type="match status" value="1"/>
</dbReference>
<organism evidence="11 12">
    <name type="scientific">Corynebacterium epidermidicanis</name>
    <dbReference type="NCBI Taxonomy" id="1050174"/>
    <lineage>
        <taxon>Bacteria</taxon>
        <taxon>Bacillati</taxon>
        <taxon>Actinomycetota</taxon>
        <taxon>Actinomycetes</taxon>
        <taxon>Mycobacteriales</taxon>
        <taxon>Corynebacteriaceae</taxon>
        <taxon>Corynebacterium</taxon>
    </lineage>
</organism>
<dbReference type="HAMAP" id="MF_00131">
    <property type="entry name" value="Trp_synth_alpha"/>
    <property type="match status" value="1"/>
</dbReference>
<comment type="pathway">
    <text evidence="2 9">Amino-acid biosynthesis; L-tryptophan biosynthesis; L-tryptophan from chorismate: step 5/5.</text>
</comment>
<evidence type="ECO:0000256" key="10">
    <source>
        <dbReference type="RuleBase" id="RU003662"/>
    </source>
</evidence>
<keyword evidence="12" id="KW-1185">Reference proteome</keyword>
<feature type="active site" description="Proton acceptor" evidence="9">
    <location>
        <position position="49"/>
    </location>
</feature>
<sequence>MTRYESMFTRLTAANEGAFVPFVMLGDPSYEESLQIIRVLIDAGADALELGVPFSDPVADGPTIQAAHLRALNAGITPTRALELVAAVRAEFPEIPIGLLIYGNLAFSMGFEEFYAAVVASGADSVLIPDIPIRESAPFRAAAEAHGVDQVFIAPPHASEETLAAVAKHSRGYIYAVSRLGVTGTEREASTVGLRVSRETSVPTLLGFGISTPEHVRAALDAGAAGAITGSAIVNLINSTPDWEPAVRAFVGEMKAATRH</sequence>
<comment type="catalytic activity">
    <reaction evidence="8 9">
        <text>(1S,2R)-1-C-(indol-3-yl)glycerol 3-phosphate + L-serine = D-glyceraldehyde 3-phosphate + L-tryptophan + H2O</text>
        <dbReference type="Rhea" id="RHEA:10532"/>
        <dbReference type="ChEBI" id="CHEBI:15377"/>
        <dbReference type="ChEBI" id="CHEBI:33384"/>
        <dbReference type="ChEBI" id="CHEBI:57912"/>
        <dbReference type="ChEBI" id="CHEBI:58866"/>
        <dbReference type="ChEBI" id="CHEBI:59776"/>
        <dbReference type="EC" id="4.2.1.20"/>
    </reaction>
</comment>
<feature type="active site" description="Proton acceptor" evidence="9">
    <location>
        <position position="60"/>
    </location>
</feature>
<evidence type="ECO:0000256" key="7">
    <source>
        <dbReference type="ARBA" id="ARBA00023239"/>
    </source>
</evidence>
<evidence type="ECO:0000256" key="2">
    <source>
        <dbReference type="ARBA" id="ARBA00004733"/>
    </source>
</evidence>
<keyword evidence="7 9" id="KW-0456">Lyase</keyword>
<evidence type="ECO:0000313" key="12">
    <source>
        <dbReference type="Proteomes" id="UP000035368"/>
    </source>
</evidence>
<dbReference type="UniPathway" id="UPA00035">
    <property type="reaction ID" value="UER00044"/>
</dbReference>
<dbReference type="PANTHER" id="PTHR43406">
    <property type="entry name" value="TRYPTOPHAN SYNTHASE, ALPHA CHAIN"/>
    <property type="match status" value="1"/>
</dbReference>
<dbReference type="Gene3D" id="3.20.20.70">
    <property type="entry name" value="Aldolase class I"/>
    <property type="match status" value="1"/>
</dbReference>
<reference evidence="11 12" key="1">
    <citation type="submission" date="2015-05" db="EMBL/GenBank/DDBJ databases">
        <title>Complete genome sequence of Corynebacterium epidermidicanis DSM 45586, isolated from the skin of a dog suffering from pruritus.</title>
        <authorList>
            <person name="Ruckert C."/>
            <person name="Albersmeier A."/>
            <person name="Winkler A."/>
            <person name="Tauch A."/>
        </authorList>
    </citation>
    <scope>NUCLEOTIDE SEQUENCE [LARGE SCALE GENOMIC DNA]</scope>
    <source>
        <strain evidence="11 12">DSM 45586</strain>
    </source>
</reference>
<dbReference type="InterPro" id="IPR013785">
    <property type="entry name" value="Aldolase_TIM"/>
</dbReference>
<comment type="subunit">
    <text evidence="3 9">Tetramer of two alpha and two beta chains.</text>
</comment>
<name>A0A0G3GXS2_9CORY</name>
<dbReference type="Proteomes" id="UP000035368">
    <property type="component" value="Chromosome"/>
</dbReference>
<accession>A0A0G3GXS2</accession>
<dbReference type="PROSITE" id="PS00167">
    <property type="entry name" value="TRP_SYNTHASE_ALPHA"/>
    <property type="match status" value="1"/>
</dbReference>
<dbReference type="InterPro" id="IPR018204">
    <property type="entry name" value="Trp_synthase_alpha_AS"/>
</dbReference>
<gene>
    <name evidence="9 11" type="primary">trpA</name>
    <name evidence="11" type="ORF">CEPID_12555</name>
</gene>
<evidence type="ECO:0000256" key="8">
    <source>
        <dbReference type="ARBA" id="ARBA00049047"/>
    </source>
</evidence>
<evidence type="ECO:0000256" key="3">
    <source>
        <dbReference type="ARBA" id="ARBA00011270"/>
    </source>
</evidence>
<dbReference type="EMBL" id="CP011541">
    <property type="protein sequence ID" value="AKK04333.1"/>
    <property type="molecule type" value="Genomic_DNA"/>
</dbReference>
<dbReference type="OrthoDB" id="9804578at2"/>
<dbReference type="CDD" id="cd04724">
    <property type="entry name" value="Tryptophan_synthase_alpha"/>
    <property type="match status" value="1"/>
</dbReference>
<evidence type="ECO:0000313" key="11">
    <source>
        <dbReference type="EMBL" id="AKK04333.1"/>
    </source>
</evidence>
<evidence type="ECO:0000256" key="5">
    <source>
        <dbReference type="ARBA" id="ARBA00022822"/>
    </source>
</evidence>
<dbReference type="PANTHER" id="PTHR43406:SF1">
    <property type="entry name" value="TRYPTOPHAN SYNTHASE ALPHA CHAIN, CHLOROPLASTIC"/>
    <property type="match status" value="1"/>
</dbReference>
<dbReference type="InterPro" id="IPR011060">
    <property type="entry name" value="RibuloseP-bd_barrel"/>
</dbReference>
<dbReference type="GO" id="GO:0004834">
    <property type="term" value="F:tryptophan synthase activity"/>
    <property type="evidence" value="ECO:0007669"/>
    <property type="project" value="UniProtKB-UniRule"/>
</dbReference>
<proteinExistence type="inferred from homology"/>
<dbReference type="EC" id="4.2.1.20" evidence="9"/>
<keyword evidence="4 9" id="KW-0028">Amino-acid biosynthesis</keyword>
<dbReference type="PATRIC" id="fig|1050174.4.peg.2535"/>